<dbReference type="AlphaFoldDB" id="A0A6N8H9T5"/>
<keyword evidence="2" id="KW-1185">Reference proteome</keyword>
<evidence type="ECO:0000313" key="2">
    <source>
        <dbReference type="Proteomes" id="UP000433945"/>
    </source>
</evidence>
<proteinExistence type="predicted"/>
<dbReference type="OrthoDB" id="5997643at2"/>
<gene>
    <name evidence="1" type="ORF">GN157_06735</name>
</gene>
<evidence type="ECO:0000313" key="1">
    <source>
        <dbReference type="EMBL" id="MUV03399.1"/>
    </source>
</evidence>
<dbReference type="SUPFAM" id="SSF48403">
    <property type="entry name" value="Ankyrin repeat"/>
    <property type="match status" value="1"/>
</dbReference>
<dbReference type="Proteomes" id="UP000433945">
    <property type="component" value="Unassembled WGS sequence"/>
</dbReference>
<dbReference type="EMBL" id="WOWP01000021">
    <property type="protein sequence ID" value="MUV03399.1"/>
    <property type="molecule type" value="Genomic_DNA"/>
</dbReference>
<evidence type="ECO:0008006" key="3">
    <source>
        <dbReference type="Google" id="ProtNLM"/>
    </source>
</evidence>
<protein>
    <recommendedName>
        <fullName evidence="3">Ankyrin repeat domain-containing protein</fullName>
    </recommendedName>
</protein>
<dbReference type="InterPro" id="IPR036770">
    <property type="entry name" value="Ankyrin_rpt-contain_sf"/>
</dbReference>
<comment type="caution">
    <text evidence="1">The sequence shown here is derived from an EMBL/GenBank/DDBJ whole genome shotgun (WGS) entry which is preliminary data.</text>
</comment>
<reference evidence="1 2" key="1">
    <citation type="submission" date="2019-12" db="EMBL/GenBank/DDBJ databases">
        <authorList>
            <person name="Sun J.-Q."/>
        </authorList>
    </citation>
    <scope>NUCLEOTIDE SEQUENCE [LARGE SCALE GENOMIC DNA]</scope>
    <source>
        <strain evidence="1 2">JCM 17928</strain>
    </source>
</reference>
<sequence>MTPEKLLDYIAERNYEAVENVLQNGFDANTLLQNDTTGIQWASYTDDFRMIEIFWKHGAKPTTEYIEDIVTEFEKGKTYLDLKEAEENPGDYPDLTNDFSVTKWEILKGQFKIEEENYYSIVLPVSKFVLDNEIISTSIDLHAIELPENLHSYVGKTVSFPVNPNEGYIDGSVFLRNAHNPVDVTEIRFLKLEKDFIELELTMMFDFEYEDVGLKNETTKFVVQLAIVK</sequence>
<name>A0A6N8H9T5_9FLAO</name>
<dbReference type="RefSeq" id="WP_157482364.1">
    <property type="nucleotide sequence ID" value="NZ_WOWP01000021.1"/>
</dbReference>
<organism evidence="1 2">
    <name type="scientific">Flavobacterium rakeshii</name>
    <dbReference type="NCBI Taxonomy" id="1038845"/>
    <lineage>
        <taxon>Bacteria</taxon>
        <taxon>Pseudomonadati</taxon>
        <taxon>Bacteroidota</taxon>
        <taxon>Flavobacteriia</taxon>
        <taxon>Flavobacteriales</taxon>
        <taxon>Flavobacteriaceae</taxon>
        <taxon>Flavobacterium</taxon>
    </lineage>
</organism>
<accession>A0A6N8H9T5</accession>